<dbReference type="Proteomes" id="UP000008066">
    <property type="component" value="Unassembled WGS sequence"/>
</dbReference>
<dbReference type="InterPro" id="IPR030379">
    <property type="entry name" value="G_SEPTIN_dom"/>
</dbReference>
<name>G0S131_CHATD</name>
<dbReference type="GeneID" id="18255254"/>
<evidence type="ECO:0000313" key="4">
    <source>
        <dbReference type="EMBL" id="EGS22741.1"/>
    </source>
</evidence>
<sequence length="525" mass="58536">MTPPARRPGLGMLLRRSKSSELKKQRSKEQERQQNAIPNSPPRLPVLYNGAPAPQLGLGDRPDSLAIVSGRIDPTQMNRVAEPRPSMEPPRSAASSIPPPPPVPNGGFDPYPRTTSMTHRSRYSYASAISTINSPRRVRRRKDPTPFNVLIVGTTNCGKTSFLEFLKTALAPPSKKRAKAASPEQDEMPKPSPSGTFIPHYLETEIDGERVGLTLWDSEGLEKNVVDLQLREMASFIESKFEETFTEEMKVIRSPGVQDTHIHAVFLLLDPARLDRNIAAAKAAAANGHNTGLKYYNHSRIVGGLDEDLDLQVVRTLQGKTVVIPVITKADTVTTKHMNMLKKTVAESLKKAKLDPLEALAAADEDSEGDDSASNPDKIVEEDEEQDTRSPTCAPEGDSSSGNDTDLPIQGTNTPPTSKKRHSSRSPRRQQSPEDEEHEAESNEDEIPFLPMSVLSPDMYEPEVIGRQFPWGFADPYNEQHCDFVRLKETVFNEWRAELRELSREHWYESWRTSRLKVHGGKMAQ</sequence>
<dbReference type="eggNOG" id="KOG3859">
    <property type="taxonomic scope" value="Eukaryota"/>
</dbReference>
<dbReference type="Gene3D" id="3.40.50.300">
    <property type="entry name" value="P-loop containing nucleotide triphosphate hydrolases"/>
    <property type="match status" value="1"/>
</dbReference>
<keyword evidence="5" id="KW-1185">Reference proteome</keyword>
<dbReference type="AlphaFoldDB" id="G0S131"/>
<evidence type="ECO:0000256" key="1">
    <source>
        <dbReference type="RuleBase" id="RU004560"/>
    </source>
</evidence>
<dbReference type="OrthoDB" id="5337438at2759"/>
<dbReference type="STRING" id="759272.G0S131"/>
<feature type="domain" description="Septin-type G" evidence="3">
    <location>
        <begin position="143"/>
        <end position="518"/>
    </location>
</feature>
<dbReference type="OMA" id="IGRQFPW"/>
<reference evidence="4 5" key="1">
    <citation type="journal article" date="2011" name="Cell">
        <title>Insight into structure and assembly of the nuclear pore complex by utilizing the genome of a eukaryotic thermophile.</title>
        <authorList>
            <person name="Amlacher S."/>
            <person name="Sarges P."/>
            <person name="Flemming D."/>
            <person name="van Noort V."/>
            <person name="Kunze R."/>
            <person name="Devos D.P."/>
            <person name="Arumugam M."/>
            <person name="Bork P."/>
            <person name="Hurt E."/>
        </authorList>
    </citation>
    <scope>NUCLEOTIDE SEQUENCE [LARGE SCALE GENOMIC DNA]</scope>
    <source>
        <strain evidence="5">DSM 1495 / CBS 144.50 / IMI 039719</strain>
    </source>
</reference>
<feature type="compositionally biased region" description="Basic residues" evidence="2">
    <location>
        <begin position="418"/>
        <end position="428"/>
    </location>
</feature>
<feature type="region of interest" description="Disordered" evidence="2">
    <location>
        <begin position="1"/>
        <end position="117"/>
    </location>
</feature>
<evidence type="ECO:0000256" key="2">
    <source>
        <dbReference type="SAM" id="MobiDB-lite"/>
    </source>
</evidence>
<dbReference type="SUPFAM" id="SSF52540">
    <property type="entry name" value="P-loop containing nucleoside triphosphate hydrolases"/>
    <property type="match status" value="1"/>
</dbReference>
<feature type="compositionally biased region" description="Basic and acidic residues" evidence="2">
    <location>
        <begin position="18"/>
        <end position="32"/>
    </location>
</feature>
<dbReference type="eggNOG" id="KOG2655">
    <property type="taxonomic scope" value="Eukaryota"/>
</dbReference>
<gene>
    <name evidence="4" type="ORF">CTHT_0012160</name>
</gene>
<comment type="similarity">
    <text evidence="1">Belongs to the TRAFAC class TrmE-Era-EngA-EngB-Septin-like GTPase superfamily. Septin GTPase family.</text>
</comment>
<dbReference type="PANTHER" id="PTHR18884">
    <property type="entry name" value="SEPTIN"/>
    <property type="match status" value="1"/>
</dbReference>
<feature type="region of interest" description="Disordered" evidence="2">
    <location>
        <begin position="361"/>
        <end position="449"/>
    </location>
</feature>
<dbReference type="InterPro" id="IPR027417">
    <property type="entry name" value="P-loop_NTPase"/>
</dbReference>
<feature type="compositionally biased region" description="Polar residues" evidence="2">
    <location>
        <begin position="398"/>
        <end position="414"/>
    </location>
</feature>
<protein>
    <submittedName>
        <fullName evidence="4">Putative GTP binding protein</fullName>
    </submittedName>
</protein>
<evidence type="ECO:0000259" key="3">
    <source>
        <dbReference type="PROSITE" id="PS51719"/>
    </source>
</evidence>
<dbReference type="PROSITE" id="PS51719">
    <property type="entry name" value="G_SEPTIN"/>
    <property type="match status" value="1"/>
</dbReference>
<organism evidence="5">
    <name type="scientific">Chaetomium thermophilum (strain DSM 1495 / CBS 144.50 / IMI 039719)</name>
    <name type="common">Thermochaetoides thermophila</name>
    <dbReference type="NCBI Taxonomy" id="759272"/>
    <lineage>
        <taxon>Eukaryota</taxon>
        <taxon>Fungi</taxon>
        <taxon>Dikarya</taxon>
        <taxon>Ascomycota</taxon>
        <taxon>Pezizomycotina</taxon>
        <taxon>Sordariomycetes</taxon>
        <taxon>Sordariomycetidae</taxon>
        <taxon>Sordariales</taxon>
        <taxon>Chaetomiaceae</taxon>
        <taxon>Thermochaetoides</taxon>
    </lineage>
</organism>
<dbReference type="HOGENOM" id="CLU_021805_1_0_1"/>
<dbReference type="RefSeq" id="XP_006691733.1">
    <property type="nucleotide sequence ID" value="XM_006691670.1"/>
</dbReference>
<evidence type="ECO:0000313" key="5">
    <source>
        <dbReference type="Proteomes" id="UP000008066"/>
    </source>
</evidence>
<dbReference type="FunFam" id="3.40.50.300:FF:001827">
    <property type="entry name" value="Septin"/>
    <property type="match status" value="1"/>
</dbReference>
<feature type="region of interest" description="Disordered" evidence="2">
    <location>
        <begin position="173"/>
        <end position="195"/>
    </location>
</feature>
<feature type="compositionally biased region" description="Acidic residues" evidence="2">
    <location>
        <begin position="433"/>
        <end position="447"/>
    </location>
</feature>
<proteinExistence type="inferred from homology"/>
<dbReference type="GO" id="GO:0005525">
    <property type="term" value="F:GTP binding"/>
    <property type="evidence" value="ECO:0007669"/>
    <property type="project" value="UniProtKB-KW"/>
</dbReference>
<keyword evidence="1" id="KW-0547">Nucleotide-binding</keyword>
<dbReference type="Pfam" id="PF00735">
    <property type="entry name" value="Septin"/>
    <property type="match status" value="3"/>
</dbReference>
<accession>G0S131</accession>
<keyword evidence="1" id="KW-0342">GTP-binding</keyword>
<dbReference type="KEGG" id="cthr:CTHT_0012160"/>
<dbReference type="EMBL" id="GL988039">
    <property type="protein sequence ID" value="EGS22741.1"/>
    <property type="molecule type" value="Genomic_DNA"/>
</dbReference>